<feature type="transmembrane region" description="Helical" evidence="6">
    <location>
        <begin position="230"/>
        <end position="248"/>
    </location>
</feature>
<keyword evidence="5 6" id="KW-0472">Membrane</keyword>
<dbReference type="GO" id="GO:0022857">
    <property type="term" value="F:transmembrane transporter activity"/>
    <property type="evidence" value="ECO:0007669"/>
    <property type="project" value="InterPro"/>
</dbReference>
<dbReference type="InterPro" id="IPR001851">
    <property type="entry name" value="ABC_transp_permease"/>
</dbReference>
<accession>A0A4R1IEC2</accession>
<keyword evidence="8" id="KW-1185">Reference proteome</keyword>
<evidence type="ECO:0000256" key="6">
    <source>
        <dbReference type="SAM" id="Phobius"/>
    </source>
</evidence>
<evidence type="ECO:0000256" key="5">
    <source>
        <dbReference type="ARBA" id="ARBA00023136"/>
    </source>
</evidence>
<dbReference type="RefSeq" id="WP_131836240.1">
    <property type="nucleotide sequence ID" value="NZ_SMFY01000002.1"/>
</dbReference>
<keyword evidence="3 6" id="KW-0812">Transmembrane</keyword>
<dbReference type="PANTHER" id="PTHR32196">
    <property type="entry name" value="ABC TRANSPORTER PERMEASE PROTEIN YPHD-RELATED-RELATED"/>
    <property type="match status" value="1"/>
</dbReference>
<proteinExistence type="predicted"/>
<feature type="transmembrane region" description="Helical" evidence="6">
    <location>
        <begin position="109"/>
        <end position="132"/>
    </location>
</feature>
<feature type="transmembrane region" description="Helical" evidence="6">
    <location>
        <begin position="64"/>
        <end position="97"/>
    </location>
</feature>
<sequence>MPRVSATEAASLRYVKQSFWKDALTNHPGVISIAVFVLVVATTFSIITDNFLTVHNLLAVLRQAAPLCIAAAAMTFVITTGGIDLSVGSVGAVAGVLASTAMHGWGVPVLPAIMLALLVGACIGSVHGYLIAFQGIPPFIVTLTSLFIYRGVALLLTEGYSIPIPSDSILAFLGRGWVLGIPMPVLLAGATLVAAYIALNHTRFGRYVVGVGSNAEGVRRSGVSIRKVRTLVYIWSSVAAAAAGLILTARLGSGSANQGVMFELDVIAAVVLGSTSLFGGRGSIVGTILGVLAISMIVNGLILAHVSPYYTQIATGLIIILAIWFNTWLLDRPARRVG</sequence>
<dbReference type="PANTHER" id="PTHR32196:SF72">
    <property type="entry name" value="RIBOSE IMPORT PERMEASE PROTEIN RBSC"/>
    <property type="match status" value="1"/>
</dbReference>
<feature type="transmembrane region" description="Helical" evidence="6">
    <location>
        <begin position="285"/>
        <end position="303"/>
    </location>
</feature>
<protein>
    <submittedName>
        <fullName evidence="7">Monosaccharide ABC transporter membrane protein (CUT2 family)</fullName>
    </submittedName>
</protein>
<feature type="transmembrane region" description="Helical" evidence="6">
    <location>
        <begin position="309"/>
        <end position="330"/>
    </location>
</feature>
<comment type="subcellular location">
    <subcellularLocation>
        <location evidence="1">Cell membrane</location>
        <topology evidence="1">Multi-pass membrane protein</topology>
    </subcellularLocation>
</comment>
<organism evidence="7 8">
    <name type="scientific">Ancylobacter aquaticus</name>
    <dbReference type="NCBI Taxonomy" id="100"/>
    <lineage>
        <taxon>Bacteria</taxon>
        <taxon>Pseudomonadati</taxon>
        <taxon>Pseudomonadota</taxon>
        <taxon>Alphaproteobacteria</taxon>
        <taxon>Hyphomicrobiales</taxon>
        <taxon>Xanthobacteraceae</taxon>
        <taxon>Ancylobacter</taxon>
    </lineage>
</organism>
<feature type="transmembrane region" description="Helical" evidence="6">
    <location>
        <begin position="30"/>
        <end position="52"/>
    </location>
</feature>
<evidence type="ECO:0000256" key="3">
    <source>
        <dbReference type="ARBA" id="ARBA00022692"/>
    </source>
</evidence>
<dbReference type="Pfam" id="PF02653">
    <property type="entry name" value="BPD_transp_2"/>
    <property type="match status" value="1"/>
</dbReference>
<gene>
    <name evidence="7" type="ORF">EV667_3193</name>
</gene>
<name>A0A4R1IEC2_ANCAQ</name>
<dbReference type="EMBL" id="SMFY01000002">
    <property type="protein sequence ID" value="TCK29172.1"/>
    <property type="molecule type" value="Genomic_DNA"/>
</dbReference>
<comment type="caution">
    <text evidence="7">The sequence shown here is derived from an EMBL/GenBank/DDBJ whole genome shotgun (WGS) entry which is preliminary data.</text>
</comment>
<feature type="transmembrane region" description="Helical" evidence="6">
    <location>
        <begin position="139"/>
        <end position="157"/>
    </location>
</feature>
<feature type="transmembrane region" description="Helical" evidence="6">
    <location>
        <begin position="177"/>
        <end position="199"/>
    </location>
</feature>
<dbReference type="AlphaFoldDB" id="A0A4R1IEC2"/>
<dbReference type="CDD" id="cd06579">
    <property type="entry name" value="TM_PBP1_transp_AraH_like"/>
    <property type="match status" value="1"/>
</dbReference>
<evidence type="ECO:0000313" key="8">
    <source>
        <dbReference type="Proteomes" id="UP000295030"/>
    </source>
</evidence>
<dbReference type="GO" id="GO:0005886">
    <property type="term" value="C:plasma membrane"/>
    <property type="evidence" value="ECO:0007669"/>
    <property type="project" value="UniProtKB-SubCell"/>
</dbReference>
<reference evidence="7 8" key="1">
    <citation type="submission" date="2019-03" db="EMBL/GenBank/DDBJ databases">
        <title>Genomic Encyclopedia of Type Strains, Phase IV (KMG-IV): sequencing the most valuable type-strain genomes for metagenomic binning, comparative biology and taxonomic classification.</title>
        <authorList>
            <person name="Goeker M."/>
        </authorList>
    </citation>
    <scope>NUCLEOTIDE SEQUENCE [LARGE SCALE GENOMIC DNA]</scope>
    <source>
        <strain evidence="7 8">DSM 101</strain>
    </source>
</reference>
<evidence type="ECO:0000256" key="1">
    <source>
        <dbReference type="ARBA" id="ARBA00004651"/>
    </source>
</evidence>
<feature type="transmembrane region" description="Helical" evidence="6">
    <location>
        <begin position="260"/>
        <end position="278"/>
    </location>
</feature>
<dbReference type="OrthoDB" id="192433at2"/>
<keyword evidence="4 6" id="KW-1133">Transmembrane helix</keyword>
<keyword evidence="2" id="KW-1003">Cell membrane</keyword>
<evidence type="ECO:0000313" key="7">
    <source>
        <dbReference type="EMBL" id="TCK29172.1"/>
    </source>
</evidence>
<evidence type="ECO:0000256" key="2">
    <source>
        <dbReference type="ARBA" id="ARBA00022475"/>
    </source>
</evidence>
<dbReference type="Proteomes" id="UP000295030">
    <property type="component" value="Unassembled WGS sequence"/>
</dbReference>
<evidence type="ECO:0000256" key="4">
    <source>
        <dbReference type="ARBA" id="ARBA00022989"/>
    </source>
</evidence>